<dbReference type="PANTHER" id="PTHR38325">
    <property type="entry name" value="MCG55969"/>
    <property type="match status" value="1"/>
</dbReference>
<keyword evidence="3" id="KW-1185">Reference proteome</keyword>
<proteinExistence type="predicted"/>
<name>A0A803V9Y8_FICAL</name>
<dbReference type="GeneTree" id="ENSGT00490000043902"/>
<keyword evidence="1" id="KW-0472">Membrane</keyword>
<feature type="transmembrane region" description="Helical" evidence="1">
    <location>
        <begin position="27"/>
        <end position="51"/>
    </location>
</feature>
<evidence type="ECO:0000313" key="2">
    <source>
        <dbReference type="Ensembl" id="ENSFALP00000019544.1"/>
    </source>
</evidence>
<dbReference type="Pfam" id="PF17665">
    <property type="entry name" value="DUF5527"/>
    <property type="match status" value="1"/>
</dbReference>
<reference evidence="2" key="2">
    <citation type="submission" date="2025-08" db="UniProtKB">
        <authorList>
            <consortium name="Ensembl"/>
        </authorList>
    </citation>
    <scope>IDENTIFICATION</scope>
</reference>
<dbReference type="Ensembl" id="ENSFALT00000035532.1">
    <property type="protein sequence ID" value="ENSFALP00000019544.1"/>
    <property type="gene ID" value="ENSFALG00000029060.1"/>
</dbReference>
<protein>
    <submittedName>
        <fullName evidence="2">Chromosome 10 open reading frame 105</fullName>
    </submittedName>
</protein>
<reference evidence="2 3" key="1">
    <citation type="journal article" date="2012" name="Nature">
        <title>The genomic landscape of species divergence in Ficedula flycatchers.</title>
        <authorList>
            <person name="Ellegren H."/>
            <person name="Smeds L."/>
            <person name="Burri R."/>
            <person name="Olason P.I."/>
            <person name="Backstrom N."/>
            <person name="Kawakami T."/>
            <person name="Kunstner A."/>
            <person name="Makinen H."/>
            <person name="Nadachowska-Brzyska K."/>
            <person name="Qvarnstrom A."/>
            <person name="Uebbing S."/>
            <person name="Wolf J.B."/>
        </authorList>
    </citation>
    <scope>NUCLEOTIDE SEQUENCE [LARGE SCALE GENOMIC DNA]</scope>
</reference>
<dbReference type="PANTHER" id="PTHR38325:SF1">
    <property type="entry name" value="GENE, 17455-RELATED"/>
    <property type="match status" value="1"/>
</dbReference>
<dbReference type="AlphaFoldDB" id="A0A803V9Y8"/>
<evidence type="ECO:0000256" key="1">
    <source>
        <dbReference type="SAM" id="Phobius"/>
    </source>
</evidence>
<accession>A0A803V9Y8</accession>
<keyword evidence="1" id="KW-0812">Transmembrane</keyword>
<gene>
    <name evidence="2" type="primary">C10orf105</name>
</gene>
<keyword evidence="1" id="KW-1133">Transmembrane helix</keyword>
<evidence type="ECO:0000313" key="3">
    <source>
        <dbReference type="Proteomes" id="UP000016665"/>
    </source>
</evidence>
<reference evidence="2" key="3">
    <citation type="submission" date="2025-09" db="UniProtKB">
        <authorList>
            <consortium name="Ensembl"/>
        </authorList>
    </citation>
    <scope>IDENTIFICATION</scope>
</reference>
<dbReference type="Proteomes" id="UP000016665">
    <property type="component" value="Chromosome 6"/>
</dbReference>
<organism evidence="2 3">
    <name type="scientific">Ficedula albicollis</name>
    <name type="common">Collared flycatcher</name>
    <name type="synonym">Muscicapa albicollis</name>
    <dbReference type="NCBI Taxonomy" id="59894"/>
    <lineage>
        <taxon>Eukaryota</taxon>
        <taxon>Metazoa</taxon>
        <taxon>Chordata</taxon>
        <taxon>Craniata</taxon>
        <taxon>Vertebrata</taxon>
        <taxon>Euteleostomi</taxon>
        <taxon>Archelosauria</taxon>
        <taxon>Archosauria</taxon>
        <taxon>Dinosauria</taxon>
        <taxon>Saurischia</taxon>
        <taxon>Theropoda</taxon>
        <taxon>Coelurosauria</taxon>
        <taxon>Aves</taxon>
        <taxon>Neognathae</taxon>
        <taxon>Neoaves</taxon>
        <taxon>Telluraves</taxon>
        <taxon>Australaves</taxon>
        <taxon>Passeriformes</taxon>
        <taxon>Muscicapidae</taxon>
        <taxon>Ficedula</taxon>
    </lineage>
</organism>
<sequence>ASTLGSWFASPVTCLSLKAGQQNGTDWLPITVGVTCIFLLLATLLVFVTLCKPAAQGWSLSGRQERLPHLPVDASEPQLRLWKRLGSLRCSSSSFRRSQLVPQSPLASPSQDWHIVESTKM</sequence>
<dbReference type="InterPro" id="IPR039954">
    <property type="entry name" value="DUF5527"/>
</dbReference>